<dbReference type="InterPro" id="IPR003593">
    <property type="entry name" value="AAA+_ATPase"/>
</dbReference>
<proteinExistence type="inferred from homology"/>
<keyword evidence="4" id="KW-0238">DNA-binding</keyword>
<feature type="binding site" evidence="4">
    <location>
        <position position="199"/>
    </location>
    <ligand>
        <name>ATP</name>
        <dbReference type="ChEBI" id="CHEBI:30616"/>
    </ligand>
</feature>
<protein>
    <recommendedName>
        <fullName evidence="4">Sliding-clamp-loader large subunit</fullName>
        <ecNumber evidence="4">3.6.4.-</ecNumber>
    </recommendedName>
    <alternativeName>
        <fullName evidence="4">Clamp loader gp44 subunit</fullName>
    </alternativeName>
</protein>
<dbReference type="InterPro" id="IPR048815">
    <property type="entry name" value="Gp44_lid"/>
</dbReference>
<dbReference type="InterPro" id="IPR050238">
    <property type="entry name" value="DNA_Rep/Repair_Clamp_Loader"/>
</dbReference>
<dbReference type="GO" id="GO:0006281">
    <property type="term" value="P:DNA repair"/>
    <property type="evidence" value="ECO:0007669"/>
    <property type="project" value="TreeGrafter"/>
</dbReference>
<evidence type="ECO:0000259" key="5">
    <source>
        <dbReference type="SMART" id="SM00382"/>
    </source>
</evidence>
<keyword evidence="4" id="KW-1194">Viral DNA replication</keyword>
<dbReference type="Pfam" id="PF00004">
    <property type="entry name" value="AAA"/>
    <property type="match status" value="1"/>
</dbReference>
<dbReference type="GO" id="GO:0039693">
    <property type="term" value="P:viral DNA genome replication"/>
    <property type="evidence" value="ECO:0007669"/>
    <property type="project" value="UniProtKB-UniRule"/>
</dbReference>
<dbReference type="Gene3D" id="1.20.272.10">
    <property type="match status" value="1"/>
</dbReference>
<comment type="similarity">
    <text evidence="4">Belongs to the Tevenvirinae sliding-clamp-loader large subunit family.</text>
</comment>
<dbReference type="Gene3D" id="1.10.8.60">
    <property type="match status" value="1"/>
</dbReference>
<dbReference type="SUPFAM" id="SSF52540">
    <property type="entry name" value="P-loop containing nucleoside triphosphate hydrolases"/>
    <property type="match status" value="1"/>
</dbReference>
<dbReference type="GO" id="GO:0016887">
    <property type="term" value="F:ATP hydrolysis activity"/>
    <property type="evidence" value="ECO:0007669"/>
    <property type="project" value="UniProtKB-UniRule"/>
</dbReference>
<feature type="domain" description="AAA+ ATPase" evidence="5">
    <location>
        <begin position="37"/>
        <end position="156"/>
    </location>
</feature>
<dbReference type="SMART" id="SM00382">
    <property type="entry name" value="AAA"/>
    <property type="match status" value="1"/>
</dbReference>
<feature type="binding site" evidence="4">
    <location>
        <begin position="48"/>
        <end position="53"/>
    </location>
    <ligand>
        <name>ATP</name>
        <dbReference type="ChEBI" id="CHEBI:30616"/>
    </ligand>
</feature>
<dbReference type="EMBL" id="LR796247">
    <property type="protein sequence ID" value="CAB4130969.1"/>
    <property type="molecule type" value="Genomic_DNA"/>
</dbReference>
<sequence length="311" mass="35388">MLEQFLWVEKYRPKTIADTILPSDLKATFQQFVDQKNIPNLILSGTAGVGKTTVARAMLEELACDYVVINGSMNGNIDTLRNDIMQFASSISFSGGRKYVILDEADYLNPNSTQPALRNFMEEFSRNCGFILTCNFKSRIIEPLHSRCSVIDFKITPKDNAKLAMQFFKRVQGILDREEIQYDKAVVAEVIQKHFPDWRRVLNELQRYSATGKIDTGILVNLDEEAFNQLVGLLKDKNFTSMRKWVDSNTIDQTAMFRKFYDTAATYMTPGGVAQLVMLLGKYQYQAAFAADPVINFTAFLTEAMTKCEFE</sequence>
<keyword evidence="1" id="KW-0235">DNA replication</keyword>
<keyword evidence="3 4" id="KW-0067">ATP-binding</keyword>
<keyword evidence="4" id="KW-0378">Hydrolase</keyword>
<accession>A0A6J5LH64</accession>
<dbReference type="InterPro" id="IPR003959">
    <property type="entry name" value="ATPase_AAA_core"/>
</dbReference>
<evidence type="ECO:0000256" key="1">
    <source>
        <dbReference type="ARBA" id="ARBA00022705"/>
    </source>
</evidence>
<dbReference type="InterPro" id="IPR027417">
    <property type="entry name" value="P-loop_NTPase"/>
</dbReference>
<gene>
    <name evidence="6" type="ORF">UFOVP132_30</name>
</gene>
<dbReference type="HAMAP" id="MF_04162">
    <property type="entry name" value="T4_Clamp_Loader_L"/>
    <property type="match status" value="1"/>
</dbReference>
<dbReference type="EC" id="3.6.4.-" evidence="4"/>
<dbReference type="Gene3D" id="3.40.50.300">
    <property type="entry name" value="P-loop containing nucleotide triphosphate hydrolases"/>
    <property type="match status" value="1"/>
</dbReference>
<organism evidence="6">
    <name type="scientific">uncultured Caudovirales phage</name>
    <dbReference type="NCBI Taxonomy" id="2100421"/>
    <lineage>
        <taxon>Viruses</taxon>
        <taxon>Duplodnaviria</taxon>
        <taxon>Heunggongvirae</taxon>
        <taxon>Uroviricota</taxon>
        <taxon>Caudoviricetes</taxon>
        <taxon>Peduoviridae</taxon>
        <taxon>Maltschvirus</taxon>
        <taxon>Maltschvirus maltsch</taxon>
    </lineage>
</organism>
<name>A0A6J5LH64_9CAUD</name>
<dbReference type="CDD" id="cd00009">
    <property type="entry name" value="AAA"/>
    <property type="match status" value="1"/>
</dbReference>
<evidence type="ECO:0000256" key="4">
    <source>
        <dbReference type="HAMAP-Rule" id="MF_04162"/>
    </source>
</evidence>
<dbReference type="Pfam" id="PF21328">
    <property type="entry name" value="Gp44_lid"/>
    <property type="match status" value="1"/>
</dbReference>
<evidence type="ECO:0000313" key="6">
    <source>
        <dbReference type="EMBL" id="CAB4130969.1"/>
    </source>
</evidence>
<evidence type="ECO:0000256" key="3">
    <source>
        <dbReference type="ARBA" id="ARBA00022840"/>
    </source>
</evidence>
<feature type="binding site" evidence="4">
    <location>
        <begin position="8"/>
        <end position="11"/>
    </location>
    <ligand>
        <name>ATP</name>
        <dbReference type="ChEBI" id="CHEBI:30616"/>
    </ligand>
</feature>
<evidence type="ECO:0000256" key="2">
    <source>
        <dbReference type="ARBA" id="ARBA00022741"/>
    </source>
</evidence>
<keyword evidence="2 4" id="KW-0547">Nucleotide-binding</keyword>
<dbReference type="PANTHER" id="PTHR11669">
    <property type="entry name" value="REPLICATION FACTOR C / DNA POLYMERASE III GAMMA-TAU SUBUNIT"/>
    <property type="match status" value="1"/>
</dbReference>
<comment type="subunit">
    <text evidence="4">The sliding-clamp-loader consists of 4 large subunits and 1 small subunit. Interacts with the sliding clamp; this interaction allows the sliding-clamp-loader to open the sliding clamp. Part of the replicase complex that includes the DNA polymerase, the polymerase clamp, the clamp loader complex, the single-stranded DNA binding protein, the primase, the helicase and the helicase assembly factor.</text>
</comment>
<dbReference type="PANTHER" id="PTHR11669:SF20">
    <property type="entry name" value="REPLICATION FACTOR C SUBUNIT 4"/>
    <property type="match status" value="1"/>
</dbReference>
<dbReference type="GO" id="GO:0003689">
    <property type="term" value="F:DNA clamp loader activity"/>
    <property type="evidence" value="ECO:0007669"/>
    <property type="project" value="UniProtKB-UniRule"/>
</dbReference>
<comment type="function">
    <text evidence="4">Forms the sliding-clamp-loader together with the small subunit. Functions as an ATPase enzyme. The clamp loader holds the clamp in an open conformation and places it onto the DNA. 4 ATP molecules must bind to the sliding-clamp-loader before the latter can open the sliding clamp. ATP hydrolysis triggers the detachment of the sliding clamp from the sliding-clamp-loader, freeing the sliding clamp to track along DNA.</text>
</comment>
<reference evidence="6" key="1">
    <citation type="submission" date="2020-04" db="EMBL/GenBank/DDBJ databases">
        <authorList>
            <person name="Chiriac C."/>
            <person name="Salcher M."/>
            <person name="Ghai R."/>
            <person name="Kavagutti S V."/>
        </authorList>
    </citation>
    <scope>NUCLEOTIDE SEQUENCE</scope>
</reference>
<dbReference type="GO" id="GO:0006261">
    <property type="term" value="P:DNA-templated DNA replication"/>
    <property type="evidence" value="ECO:0007669"/>
    <property type="project" value="TreeGrafter"/>
</dbReference>
<dbReference type="InterPro" id="IPR046388">
    <property type="entry name" value="T4_Clamp_Loader_L"/>
</dbReference>
<dbReference type="GO" id="GO:0005524">
    <property type="term" value="F:ATP binding"/>
    <property type="evidence" value="ECO:0007669"/>
    <property type="project" value="UniProtKB-UniRule"/>
</dbReference>
<dbReference type="GO" id="GO:0003677">
    <property type="term" value="F:DNA binding"/>
    <property type="evidence" value="ECO:0007669"/>
    <property type="project" value="UniProtKB-UniRule"/>
</dbReference>
<feature type="binding site" evidence="4">
    <location>
        <position position="20"/>
    </location>
    <ligand>
        <name>ATP</name>
        <dbReference type="ChEBI" id="CHEBI:30616"/>
    </ligand>
</feature>